<accession>A0AAE7EAH4</accession>
<gene>
    <name evidence="1" type="ORF">CURT_1098</name>
</gene>
<evidence type="ECO:0000313" key="2">
    <source>
        <dbReference type="Proteomes" id="UP000509722"/>
    </source>
</evidence>
<evidence type="ECO:0000313" key="1">
    <source>
        <dbReference type="EMBL" id="QKF84575.1"/>
    </source>
</evidence>
<protein>
    <submittedName>
        <fullName evidence="1">Uncharacterized protein</fullName>
    </submittedName>
</protein>
<dbReference type="Proteomes" id="UP000509722">
    <property type="component" value="Chromosome"/>
</dbReference>
<dbReference type="RefSeq" id="WP_018713774.1">
    <property type="nucleotide sequence ID" value="NZ_CP053832.1"/>
</dbReference>
<dbReference type="AlphaFoldDB" id="A0AAE7EAH4"/>
<name>A0AAE7EAH4_9BACT</name>
<reference evidence="1 2" key="1">
    <citation type="submission" date="2020-05" db="EMBL/GenBank/DDBJ databases">
        <title>Complete genome sequencing of Campylobacter and Arcobacter type strains.</title>
        <authorList>
            <person name="Miller W.G."/>
            <person name="Yee E."/>
        </authorList>
    </citation>
    <scope>NUCLEOTIDE SEQUENCE [LARGE SCALE GENOMIC DNA]</scope>
    <source>
        <strain evidence="1 2">LMG 6451</strain>
    </source>
</reference>
<dbReference type="EMBL" id="CP053832">
    <property type="protein sequence ID" value="QKF84575.1"/>
    <property type="molecule type" value="Genomic_DNA"/>
</dbReference>
<proteinExistence type="predicted"/>
<dbReference type="GeneID" id="77176004"/>
<organism evidence="1 2">
    <name type="scientific">Campylobacter ureolyticus</name>
    <dbReference type="NCBI Taxonomy" id="827"/>
    <lineage>
        <taxon>Bacteria</taxon>
        <taxon>Pseudomonadati</taxon>
        <taxon>Campylobacterota</taxon>
        <taxon>Epsilonproteobacteria</taxon>
        <taxon>Campylobacterales</taxon>
        <taxon>Campylobacteraceae</taxon>
        <taxon>Campylobacter</taxon>
    </lineage>
</organism>
<sequence length="77" mass="8981">MSEKNKIIELDFDKIRKNFGSVANFTKFHDYDQNVIYKIQFNKSFVVGSKNEKMFGWLRDNGYVKNISSLPASLRGI</sequence>